<feature type="compositionally biased region" description="Polar residues" evidence="1">
    <location>
        <begin position="524"/>
        <end position="533"/>
    </location>
</feature>
<feature type="compositionally biased region" description="Basic and acidic residues" evidence="1">
    <location>
        <begin position="647"/>
        <end position="657"/>
    </location>
</feature>
<accession>A0A0M8ZR65</accession>
<evidence type="ECO:0000313" key="3">
    <source>
        <dbReference type="Proteomes" id="UP000053105"/>
    </source>
</evidence>
<protein>
    <submittedName>
        <fullName evidence="2">Uncharacterized protein</fullName>
    </submittedName>
</protein>
<dbReference type="Proteomes" id="UP000053105">
    <property type="component" value="Unassembled WGS sequence"/>
</dbReference>
<feature type="compositionally biased region" description="Acidic residues" evidence="1">
    <location>
        <begin position="668"/>
        <end position="690"/>
    </location>
</feature>
<feature type="region of interest" description="Disordered" evidence="1">
    <location>
        <begin position="519"/>
        <end position="544"/>
    </location>
</feature>
<sequence>MLHIQRLRACEGRGTRISWTGRRVVQYVVVNTVLETVRQNTMGHATCARIKQKSAVLREQGKFLLVLQLDSQKRNLTSFALIIQVGSEKDLNERKENLSMKLVRKEQIDLSRKSPYVFECPRNIFCFEKIKESRSEFKGRDYRTDYYLRRIHQAVAIFNNVKLCNRFRKSVLEASSDELLQVIWRSEPLQGFESQSTEQNIGRRLQELYFECVGTNLTCSEESDQKMISDFPEILESSCVTRTIFGPSREERRCWNVVGYLFAINETGEQTNRLTVTLQKIERHYAYYHLIVISTAAVRSGQRGRTAFTVPWKSSSLTSGAHSDRDTKIRKVYRILKMGCFTDKRLVFANLAEYEFKFGNAREKGHPSYSNAGAFKMLEAGNNVTIGINNPEFGPSSPFLHASQIRQQSFDDSIIFWVAINFDCVYSGEGLDGALEFPEDVTQSIERKCKMEVEKFEAHGTITVELFVEYFDKLAGRPWHGNLDIIDGRGIVDSKENFRTEYIGRRSISLLRNIDKDPERKNSDVSLANSPGSHSFAAPPSLSPHTVENTALCSDIRTNRSDAGEYDEGFASSTVGRNPGFGSDEFSHSGCFSILTQPKTYSSIAAIEYQYIALSDLANVALTNKAERRTMDGSKVDVRRLSEKPAWRAREQREKEKKTRRRRKKEKEEEEEEEEGGGGEEEEEGEEDGASEFIPFNENANSCGNKLMTKRYKFLRLLVLVNESSNTFTNSFRDCKPPYILKNLKKSISNIKLELEFNSRSIKINTSKYLKIATKLRNYEIPDFRRYKCFTNYRSAAAGKETNARETECEKNVNLYPSEIRVIERPDDSVPHNATPTRGLSHAPSGITEMYAIDGLITKFLIPLGRLPRKFPEGKSFLFENDSSSMTGRYAPVRSMEINEWQDIPKAETASWRAHENVQKHLKYSELMAFTQLRKLKYRIKGKSDAEICQNESTKDGEIIITVICWRNLKG</sequence>
<proteinExistence type="predicted"/>
<feature type="region of interest" description="Disordered" evidence="1">
    <location>
        <begin position="647"/>
        <end position="697"/>
    </location>
</feature>
<name>A0A0M8ZR65_9HYME</name>
<evidence type="ECO:0000256" key="1">
    <source>
        <dbReference type="SAM" id="MobiDB-lite"/>
    </source>
</evidence>
<dbReference type="EMBL" id="KQ435896">
    <property type="protein sequence ID" value="KOX69277.1"/>
    <property type="molecule type" value="Genomic_DNA"/>
</dbReference>
<evidence type="ECO:0000313" key="2">
    <source>
        <dbReference type="EMBL" id="KOX69277.1"/>
    </source>
</evidence>
<dbReference type="AlphaFoldDB" id="A0A0M8ZR65"/>
<gene>
    <name evidence="2" type="ORF">WN51_04313</name>
</gene>
<keyword evidence="3" id="KW-1185">Reference proteome</keyword>
<reference evidence="2 3" key="1">
    <citation type="submission" date="2015-07" db="EMBL/GenBank/DDBJ databases">
        <title>The genome of Melipona quadrifasciata.</title>
        <authorList>
            <person name="Pan H."/>
            <person name="Kapheim K."/>
        </authorList>
    </citation>
    <scope>NUCLEOTIDE SEQUENCE [LARGE SCALE GENOMIC DNA]</scope>
    <source>
        <strain evidence="2">0111107301</strain>
        <tissue evidence="2">Whole body</tissue>
    </source>
</reference>
<organism evidence="2 3">
    <name type="scientific">Melipona quadrifasciata</name>
    <dbReference type="NCBI Taxonomy" id="166423"/>
    <lineage>
        <taxon>Eukaryota</taxon>
        <taxon>Metazoa</taxon>
        <taxon>Ecdysozoa</taxon>
        <taxon>Arthropoda</taxon>
        <taxon>Hexapoda</taxon>
        <taxon>Insecta</taxon>
        <taxon>Pterygota</taxon>
        <taxon>Neoptera</taxon>
        <taxon>Endopterygota</taxon>
        <taxon>Hymenoptera</taxon>
        <taxon>Apocrita</taxon>
        <taxon>Aculeata</taxon>
        <taxon>Apoidea</taxon>
        <taxon>Anthophila</taxon>
        <taxon>Apidae</taxon>
        <taxon>Melipona</taxon>
    </lineage>
</organism>